<reference evidence="1" key="1">
    <citation type="journal article" date="2021" name="Proc. Natl. Acad. Sci. U.S.A.">
        <title>A Catalog of Tens of Thousands of Viruses from Human Metagenomes Reveals Hidden Associations with Chronic Diseases.</title>
        <authorList>
            <person name="Tisza M.J."/>
            <person name="Buck C.B."/>
        </authorList>
    </citation>
    <scope>NUCLEOTIDE SEQUENCE</scope>
    <source>
        <strain evidence="1">CtPuP5</strain>
    </source>
</reference>
<proteinExistence type="predicted"/>
<organism evidence="1">
    <name type="scientific">Myoviridae sp. ctPuP5</name>
    <dbReference type="NCBI Taxonomy" id="2823543"/>
    <lineage>
        <taxon>Viruses</taxon>
        <taxon>Duplodnaviria</taxon>
        <taxon>Heunggongvirae</taxon>
        <taxon>Uroviricota</taxon>
        <taxon>Caudoviricetes</taxon>
    </lineage>
</organism>
<accession>A0A8S5L9F1</accession>
<name>A0A8S5L9F1_9CAUD</name>
<protein>
    <submittedName>
        <fullName evidence="1">Uncharacterized protein</fullName>
    </submittedName>
</protein>
<evidence type="ECO:0000313" key="1">
    <source>
        <dbReference type="EMBL" id="DAD66526.1"/>
    </source>
</evidence>
<dbReference type="EMBL" id="BK014662">
    <property type="protein sequence ID" value="DAD66526.1"/>
    <property type="molecule type" value="Genomic_DNA"/>
</dbReference>
<sequence>MIKDFRIKTDNRGRGYKYNRTYVKKSQANFIPFSKGSYVSKWDDDYWHGNKKVDNYIVRFLMKNVGKNLDEVFNKFSKLGFRNLKEIYSKWDEYVEQEHSYAWDLERWGRIIGFYADENNILCHNKWNKHDYKEYVHFTYEQLDWNDTREIPIFGKVREEPNGDLIGIAKRVRYINDFYVIYKGEILLLPVYHVPCGEIESWEAHRVGTSQYQHNQRYENTFKKVYIPLRKGYRFVSNNWYDYYSGQERVVNDDGKYEYIKKDVIGNLGYGDLHFHIIIAQAEKEYEKVMFKKRISEI</sequence>